<sequence length="420" mass="48609">MLEESRLFKFVCVEKISTTFNLRKVAVLQYLISNQIYKIGLDHLKRLGDVPMSYTYYESVFFYLSLLEKSSFRNFHRRRKFLQHWGRLLRQNVVPELRKKIYGTQPPCSDYETRRNFFGMSFSFLLNRLKTFAVSGSGCEEEYDILKFYNGKKTQDFIVLAVILSICGREWDSLAKELGIGRNSRNSSTPILVMNIAVTENFVLTIGKEAVSVIDGTYSPDILKVVHEASRLNNLQVMLSTKSVGILNLDIQRLSRLPSIKASQSWYTEVNFTRKVRRYPEQSPEFGKKFRNIFIKVLQVYDSDLHSIVLREVCSEKEQLVVEEEETEGTEGGELFGTVVNTRTCPGIVTRKIEDDYYMVYNVNGEYEQPARRSLAPWVAKNGQELCSLITLLGLDRLFVLGFRMLIIDRNNRLVKFSKS</sequence>
<dbReference type="EMBL" id="JAHUZD010000023">
    <property type="protein sequence ID" value="KAI3406490.2"/>
    <property type="molecule type" value="Genomic_DNA"/>
</dbReference>
<protein>
    <submittedName>
        <fullName evidence="1">Uncharacterized protein</fullName>
    </submittedName>
</protein>
<accession>A0AAI9X024</accession>
<dbReference type="Proteomes" id="UP001202479">
    <property type="component" value="Unassembled WGS sequence"/>
</dbReference>
<proteinExistence type="predicted"/>
<reference evidence="1" key="1">
    <citation type="journal article" date="2022" name="DNA Res.">
        <title>Genome analysis of five recently described species of the CUG-Ser clade uncovers Candida theae as a new hybrid lineage with pathogenic potential in the Candida parapsilosis species complex.</title>
        <authorList>
            <person name="Mixao V."/>
            <person name="Del Olmo V."/>
            <person name="Hegedusova E."/>
            <person name="Saus E."/>
            <person name="Pryszcz L."/>
            <person name="Cillingova A."/>
            <person name="Nosek J."/>
            <person name="Gabaldon T."/>
        </authorList>
    </citation>
    <scope>NUCLEOTIDE SEQUENCE</scope>
    <source>
        <strain evidence="1">CBS 10844</strain>
    </source>
</reference>
<comment type="caution">
    <text evidence="1">The sequence shown here is derived from an EMBL/GenBank/DDBJ whole genome shotgun (WGS) entry which is preliminary data.</text>
</comment>
<evidence type="ECO:0000313" key="1">
    <source>
        <dbReference type="EMBL" id="KAI3406490.2"/>
    </source>
</evidence>
<organism evidence="1 2">
    <name type="scientific">Candida oxycetoniae</name>
    <dbReference type="NCBI Taxonomy" id="497107"/>
    <lineage>
        <taxon>Eukaryota</taxon>
        <taxon>Fungi</taxon>
        <taxon>Dikarya</taxon>
        <taxon>Ascomycota</taxon>
        <taxon>Saccharomycotina</taxon>
        <taxon>Pichiomycetes</taxon>
        <taxon>Debaryomycetaceae</taxon>
        <taxon>Candida/Lodderomyces clade</taxon>
        <taxon>Candida</taxon>
    </lineage>
</organism>
<name>A0AAI9X024_9ASCO</name>
<dbReference type="GeneID" id="73378239"/>
<evidence type="ECO:0000313" key="2">
    <source>
        <dbReference type="Proteomes" id="UP001202479"/>
    </source>
</evidence>
<gene>
    <name evidence="1" type="ORF">KGF56_000622</name>
</gene>
<dbReference type="RefSeq" id="XP_049182235.1">
    <property type="nucleotide sequence ID" value="XM_049326552.1"/>
</dbReference>
<dbReference type="AlphaFoldDB" id="A0AAI9X024"/>
<keyword evidence="2" id="KW-1185">Reference proteome</keyword>